<dbReference type="OrthoDB" id="1001780at2759"/>
<organism evidence="1 2">
    <name type="scientific">Gossypium harknessii</name>
    <dbReference type="NCBI Taxonomy" id="34285"/>
    <lineage>
        <taxon>Eukaryota</taxon>
        <taxon>Viridiplantae</taxon>
        <taxon>Streptophyta</taxon>
        <taxon>Embryophyta</taxon>
        <taxon>Tracheophyta</taxon>
        <taxon>Spermatophyta</taxon>
        <taxon>Magnoliopsida</taxon>
        <taxon>eudicotyledons</taxon>
        <taxon>Gunneridae</taxon>
        <taxon>Pentapetalae</taxon>
        <taxon>rosids</taxon>
        <taxon>malvids</taxon>
        <taxon>Malvales</taxon>
        <taxon>Malvaceae</taxon>
        <taxon>Malvoideae</taxon>
        <taxon>Gossypium</taxon>
    </lineage>
</organism>
<evidence type="ECO:0008006" key="3">
    <source>
        <dbReference type="Google" id="ProtNLM"/>
    </source>
</evidence>
<sequence>MKAKYYPLGDFMSVSFTWHSIWGVCNLLEKGTGWKIGNGESMNIWNDVCLSSPGDGRVKSQNIDLRYLTIADLIDSESVTWKKLKEDALCPIYTEKEETVAHLFRDCAFTKPVLQEAICYNRNKLYHKGVREWAQEVVRSIKAYISEVKQLEKSSEIKHKIGKESWEPLEGELKYGRAYKQSSSQKIWVLE</sequence>
<feature type="non-terminal residue" evidence="1">
    <location>
        <position position="191"/>
    </location>
</feature>
<evidence type="ECO:0000313" key="1">
    <source>
        <dbReference type="EMBL" id="MBA0810817.1"/>
    </source>
</evidence>
<dbReference type="AlphaFoldDB" id="A0A7J9HLW1"/>
<name>A0A7J9HLW1_9ROSI</name>
<comment type="caution">
    <text evidence="1">The sequence shown here is derived from an EMBL/GenBank/DDBJ whole genome shotgun (WGS) entry which is preliminary data.</text>
</comment>
<keyword evidence="2" id="KW-1185">Reference proteome</keyword>
<gene>
    <name evidence="1" type="ORF">Gohar_002775</name>
</gene>
<protein>
    <recommendedName>
        <fullName evidence="3">Reverse transcriptase zinc-binding domain-containing protein</fullName>
    </recommendedName>
</protein>
<accession>A0A7J9HLW1</accession>
<proteinExistence type="predicted"/>
<dbReference type="Proteomes" id="UP000593560">
    <property type="component" value="Unassembled WGS sequence"/>
</dbReference>
<evidence type="ECO:0000313" key="2">
    <source>
        <dbReference type="Proteomes" id="UP000593560"/>
    </source>
</evidence>
<dbReference type="EMBL" id="JABFAD010000010">
    <property type="protein sequence ID" value="MBA0810817.1"/>
    <property type="molecule type" value="Genomic_DNA"/>
</dbReference>
<reference evidence="1 2" key="1">
    <citation type="journal article" date="2019" name="Genome Biol. Evol.">
        <title>Insights into the evolution of the New World diploid cottons (Gossypium, subgenus Houzingenia) based on genome sequencing.</title>
        <authorList>
            <person name="Grover C.E."/>
            <person name="Arick M.A. 2nd"/>
            <person name="Thrash A."/>
            <person name="Conover J.L."/>
            <person name="Sanders W.S."/>
            <person name="Peterson D.G."/>
            <person name="Frelichowski J.E."/>
            <person name="Scheffler J.A."/>
            <person name="Scheffler B.E."/>
            <person name="Wendel J.F."/>
        </authorList>
    </citation>
    <scope>NUCLEOTIDE SEQUENCE [LARGE SCALE GENOMIC DNA]</scope>
    <source>
        <strain evidence="1">0</strain>
        <tissue evidence="1">Leaf</tissue>
    </source>
</reference>